<dbReference type="RefSeq" id="WP_021691554.1">
    <property type="nucleotide sequence ID" value="NZ_BASZ01000011.1"/>
</dbReference>
<keyword evidence="2" id="KW-0349">Heme</keyword>
<evidence type="ECO:0000313" key="4">
    <source>
        <dbReference type="Proteomes" id="UP000016568"/>
    </source>
</evidence>
<dbReference type="PRINTS" id="PR00359">
    <property type="entry name" value="BP450"/>
</dbReference>
<evidence type="ECO:0000313" key="3">
    <source>
        <dbReference type="EMBL" id="GAD50736.1"/>
    </source>
</evidence>
<dbReference type="CDD" id="cd11035">
    <property type="entry name" value="P450cam-like"/>
    <property type="match status" value="1"/>
</dbReference>
<dbReference type="Gene3D" id="1.10.630.10">
    <property type="entry name" value="Cytochrome P450"/>
    <property type="match status" value="1"/>
</dbReference>
<dbReference type="PANTHER" id="PTHR46696:SF6">
    <property type="entry name" value="P450, PUTATIVE (EUROFUNG)-RELATED"/>
    <property type="match status" value="1"/>
</dbReference>
<reference evidence="3 4" key="1">
    <citation type="submission" date="2013-09" db="EMBL/GenBank/DDBJ databases">
        <title>Whole genome shotgun sequence of Novosphingobium tardaugens NBRC 16725.</title>
        <authorList>
            <person name="Isaki S."/>
            <person name="Hosoyama A."/>
            <person name="Tsuchikane K."/>
            <person name="Katsumata H."/>
            <person name="Ando Y."/>
            <person name="Yamazaki S."/>
            <person name="Fujita N."/>
        </authorList>
    </citation>
    <scope>NUCLEOTIDE SEQUENCE [LARGE SCALE GENOMIC DNA]</scope>
    <source>
        <strain evidence="3 4">NBRC 16725</strain>
    </source>
</reference>
<dbReference type="PRINTS" id="PR00385">
    <property type="entry name" value="P450"/>
</dbReference>
<keyword evidence="4" id="KW-1185">Reference proteome</keyword>
<keyword evidence="2" id="KW-0560">Oxidoreductase</keyword>
<gene>
    <name evidence="3" type="ORF">NT2_11_00440</name>
</gene>
<keyword evidence="2" id="KW-0503">Monooxygenase</keyword>
<dbReference type="GO" id="GO:0016705">
    <property type="term" value="F:oxidoreductase activity, acting on paired donors, with incorporation or reduction of molecular oxygen"/>
    <property type="evidence" value="ECO:0007669"/>
    <property type="project" value="InterPro"/>
</dbReference>
<dbReference type="OrthoDB" id="5522954at2"/>
<dbReference type="InterPro" id="IPR001128">
    <property type="entry name" value="Cyt_P450"/>
</dbReference>
<dbReference type="InterPro" id="IPR036396">
    <property type="entry name" value="Cyt_P450_sf"/>
</dbReference>
<dbReference type="PANTHER" id="PTHR46696">
    <property type="entry name" value="P450, PUTATIVE (EUROFUNG)-RELATED"/>
    <property type="match status" value="1"/>
</dbReference>
<dbReference type="SUPFAM" id="SSF48264">
    <property type="entry name" value="Cytochrome P450"/>
    <property type="match status" value="1"/>
</dbReference>
<dbReference type="InterPro" id="IPR017972">
    <property type="entry name" value="Cyt_P450_CS"/>
</dbReference>
<comment type="caution">
    <text evidence="3">The sequence shown here is derived from an EMBL/GenBank/DDBJ whole genome shotgun (WGS) entry which is preliminary data.</text>
</comment>
<sequence length="407" mass="44578">MSSADHVPPTHVPADRVVDINIYALPGQTDDFHAAWKSLQDSSPDIVWTPHNEGHWIALRGDILAEVQSDHERFSNRVIVLPKSVGEKHGLIPTTIDPPEHRPYRKLLNDGMALAKVRGMQGAIREAAASLIDGFAAGGRCDFTGEFAEVLPIRIFMALVGLPMEHADQIRTWAECLTRPNPPMPFEEGKQAFFDYLAPILAERRAHPGEDLLSQVVTAPIGDANGATRTLGQEESLALATQILVAGVDTVVNFLGFAMLYLAQNPAARAELAGRSTNEVLAATHELFRRFGLVTIARTVRNDMEFHGVQLKAGELVCIPTQIHGLDDRINANPMTVDFSRRNARHSAFGSGPHMCPGQELARAEVAITIEEWLKRIPEFSVADDADTHCSGGIVGQVNRLILEWPV</sequence>
<evidence type="ECO:0000256" key="2">
    <source>
        <dbReference type="RuleBase" id="RU000461"/>
    </source>
</evidence>
<accession>U2YB93</accession>
<dbReference type="Pfam" id="PF00067">
    <property type="entry name" value="p450"/>
    <property type="match status" value="1"/>
</dbReference>
<name>U2YB93_9SPHN</name>
<dbReference type="KEGG" id="ntd:EGO55_06775"/>
<keyword evidence="2" id="KW-0479">Metal-binding</keyword>
<dbReference type="InterPro" id="IPR002397">
    <property type="entry name" value="Cyt_P450_B"/>
</dbReference>
<evidence type="ECO:0000256" key="1">
    <source>
        <dbReference type="ARBA" id="ARBA00010617"/>
    </source>
</evidence>
<dbReference type="GO" id="GO:0020037">
    <property type="term" value="F:heme binding"/>
    <property type="evidence" value="ECO:0007669"/>
    <property type="project" value="InterPro"/>
</dbReference>
<dbReference type="AlphaFoldDB" id="U2YB93"/>
<dbReference type="eggNOG" id="COG2124">
    <property type="taxonomic scope" value="Bacteria"/>
</dbReference>
<organism evidence="3 4">
    <name type="scientific">Caenibius tardaugens NBRC 16725</name>
    <dbReference type="NCBI Taxonomy" id="1219035"/>
    <lineage>
        <taxon>Bacteria</taxon>
        <taxon>Pseudomonadati</taxon>
        <taxon>Pseudomonadota</taxon>
        <taxon>Alphaproteobacteria</taxon>
        <taxon>Sphingomonadales</taxon>
        <taxon>Erythrobacteraceae</taxon>
        <taxon>Caenibius</taxon>
    </lineage>
</organism>
<protein>
    <submittedName>
        <fullName evidence="3">Putative cytochrome P450</fullName>
    </submittedName>
</protein>
<dbReference type="GO" id="GO:0004497">
    <property type="term" value="F:monooxygenase activity"/>
    <property type="evidence" value="ECO:0007669"/>
    <property type="project" value="UniProtKB-KW"/>
</dbReference>
<proteinExistence type="inferred from homology"/>
<dbReference type="Proteomes" id="UP000016568">
    <property type="component" value="Unassembled WGS sequence"/>
</dbReference>
<dbReference type="EMBL" id="BASZ01000011">
    <property type="protein sequence ID" value="GAD50736.1"/>
    <property type="molecule type" value="Genomic_DNA"/>
</dbReference>
<keyword evidence="2" id="KW-0408">Iron</keyword>
<dbReference type="GO" id="GO:0005506">
    <property type="term" value="F:iron ion binding"/>
    <property type="evidence" value="ECO:0007669"/>
    <property type="project" value="InterPro"/>
</dbReference>
<comment type="similarity">
    <text evidence="1 2">Belongs to the cytochrome P450 family.</text>
</comment>
<dbReference type="PROSITE" id="PS00086">
    <property type="entry name" value="CYTOCHROME_P450"/>
    <property type="match status" value="1"/>
</dbReference>